<protein>
    <submittedName>
        <fullName evidence="1">Uncharacterized protein</fullName>
    </submittedName>
</protein>
<accession>A0A2P2L420</accession>
<evidence type="ECO:0000313" key="1">
    <source>
        <dbReference type="EMBL" id="MBX12676.1"/>
    </source>
</evidence>
<proteinExistence type="predicted"/>
<reference evidence="1" key="1">
    <citation type="submission" date="2018-02" db="EMBL/GenBank/DDBJ databases">
        <title>Rhizophora mucronata_Transcriptome.</title>
        <authorList>
            <person name="Meera S.P."/>
            <person name="Sreeshan A."/>
            <person name="Augustine A."/>
        </authorList>
    </citation>
    <scope>NUCLEOTIDE SEQUENCE</scope>
    <source>
        <tissue evidence="1">Leaf</tissue>
    </source>
</reference>
<dbReference type="AlphaFoldDB" id="A0A2P2L420"/>
<name>A0A2P2L420_RHIMU</name>
<dbReference type="EMBL" id="GGEC01032192">
    <property type="protein sequence ID" value="MBX12676.1"/>
    <property type="molecule type" value="Transcribed_RNA"/>
</dbReference>
<organism evidence="1">
    <name type="scientific">Rhizophora mucronata</name>
    <name type="common">Asiatic mangrove</name>
    <dbReference type="NCBI Taxonomy" id="61149"/>
    <lineage>
        <taxon>Eukaryota</taxon>
        <taxon>Viridiplantae</taxon>
        <taxon>Streptophyta</taxon>
        <taxon>Embryophyta</taxon>
        <taxon>Tracheophyta</taxon>
        <taxon>Spermatophyta</taxon>
        <taxon>Magnoliopsida</taxon>
        <taxon>eudicotyledons</taxon>
        <taxon>Gunneridae</taxon>
        <taxon>Pentapetalae</taxon>
        <taxon>rosids</taxon>
        <taxon>fabids</taxon>
        <taxon>Malpighiales</taxon>
        <taxon>Rhizophoraceae</taxon>
        <taxon>Rhizophora</taxon>
    </lineage>
</organism>
<sequence>MDVDSSHYSFKYMFTLFLKEIKPQTVVSILFMGFIEIFI</sequence>